<evidence type="ECO:0000313" key="2">
    <source>
        <dbReference type="Proteomes" id="UP000076927"/>
    </source>
</evidence>
<reference evidence="1 2" key="1">
    <citation type="submission" date="2015-01" db="EMBL/GenBank/DDBJ databases">
        <title>Paenibacillus swuensis/DY6/whole genome sequencing.</title>
        <authorList>
            <person name="Kim M.K."/>
            <person name="Srinivasan S."/>
            <person name="Lee J.-J."/>
        </authorList>
    </citation>
    <scope>NUCLEOTIDE SEQUENCE [LARGE SCALE GENOMIC DNA]</scope>
    <source>
        <strain evidence="1 2">DY6</strain>
    </source>
</reference>
<keyword evidence="2" id="KW-1185">Reference proteome</keyword>
<dbReference type="PROSITE" id="PS51257">
    <property type="entry name" value="PROKAR_LIPOPROTEIN"/>
    <property type="match status" value="1"/>
</dbReference>
<name>A0A172TPP7_9BACL</name>
<protein>
    <recommendedName>
        <fullName evidence="3">DUF3939 domain-containing protein</fullName>
    </recommendedName>
</protein>
<dbReference type="PATRIC" id="fig|1178515.4.peg.3760"/>
<sequence length="239" mass="26961">MSKTALGMMVIILTLLLSGCMYPDERRAERNPAAAKEFLTVVQSAVDTYQKETGLLPLQNSTMETPLYEKYLVDFKQLQKRGYISFIPGNAFESGGTYYYLIINEETKPEVKLMDLISFQKVNEVQKAVDSYRGEHGGVLPQGAAAANSFFWIDYKKLDRKPPEIVSMYTGQTLNLMMHESGRVVIDYAPDLMQLITKGNLKPSAGEDLRAQLASTTPFVPLKSYPYYWQDNEPKVASK</sequence>
<dbReference type="Proteomes" id="UP000076927">
    <property type="component" value="Chromosome"/>
</dbReference>
<organism evidence="1 2">
    <name type="scientific">Paenibacillus swuensis</name>
    <dbReference type="NCBI Taxonomy" id="1178515"/>
    <lineage>
        <taxon>Bacteria</taxon>
        <taxon>Bacillati</taxon>
        <taxon>Bacillota</taxon>
        <taxon>Bacilli</taxon>
        <taxon>Bacillales</taxon>
        <taxon>Paenibacillaceae</taxon>
        <taxon>Paenibacillus</taxon>
    </lineage>
</organism>
<dbReference type="KEGG" id="pswu:SY83_18635"/>
<proteinExistence type="predicted"/>
<dbReference type="EMBL" id="CP011388">
    <property type="protein sequence ID" value="ANE49018.1"/>
    <property type="molecule type" value="Genomic_DNA"/>
</dbReference>
<evidence type="ECO:0008006" key="3">
    <source>
        <dbReference type="Google" id="ProtNLM"/>
    </source>
</evidence>
<dbReference type="OrthoDB" id="2449131at2"/>
<accession>A0A172TPP7</accession>
<dbReference type="AlphaFoldDB" id="A0A172TPP7"/>
<evidence type="ECO:0000313" key="1">
    <source>
        <dbReference type="EMBL" id="ANE49018.1"/>
    </source>
</evidence>
<dbReference type="STRING" id="1178515.SY83_18635"/>
<gene>
    <name evidence="1" type="ORF">SY83_18635</name>
</gene>